<keyword evidence="1" id="KW-0880">Kelch repeat</keyword>
<dbReference type="Gene3D" id="2.120.10.80">
    <property type="entry name" value="Kelch-type beta propeller"/>
    <property type="match status" value="2"/>
</dbReference>
<evidence type="ECO:0000256" key="1">
    <source>
        <dbReference type="ARBA" id="ARBA00022441"/>
    </source>
</evidence>
<dbReference type="InterPro" id="IPR015915">
    <property type="entry name" value="Kelch-typ_b-propeller"/>
</dbReference>
<dbReference type="AlphaFoldDB" id="A0AAW2HLT5"/>
<organism evidence="3">
    <name type="scientific">Menopon gallinae</name>
    <name type="common">poultry shaft louse</name>
    <dbReference type="NCBI Taxonomy" id="328185"/>
    <lineage>
        <taxon>Eukaryota</taxon>
        <taxon>Metazoa</taxon>
        <taxon>Ecdysozoa</taxon>
        <taxon>Arthropoda</taxon>
        <taxon>Hexapoda</taxon>
        <taxon>Insecta</taxon>
        <taxon>Pterygota</taxon>
        <taxon>Neoptera</taxon>
        <taxon>Paraneoptera</taxon>
        <taxon>Psocodea</taxon>
        <taxon>Troctomorpha</taxon>
        <taxon>Phthiraptera</taxon>
        <taxon>Amblycera</taxon>
        <taxon>Menoponidae</taxon>
        <taxon>Menopon</taxon>
    </lineage>
</organism>
<dbReference type="Pfam" id="PF24681">
    <property type="entry name" value="Kelch_KLHDC2_KLHL20_DRC7"/>
    <property type="match status" value="1"/>
</dbReference>
<evidence type="ECO:0008006" key="4">
    <source>
        <dbReference type="Google" id="ProtNLM"/>
    </source>
</evidence>
<evidence type="ECO:0000313" key="3">
    <source>
        <dbReference type="EMBL" id="KAL0270795.1"/>
    </source>
</evidence>
<dbReference type="EMBL" id="JARGDH010000004">
    <property type="protein sequence ID" value="KAL0270795.1"/>
    <property type="molecule type" value="Genomic_DNA"/>
</dbReference>
<name>A0AAW2HLT5_9NEOP</name>
<accession>A0AAW2HLT5</accession>
<comment type="caution">
    <text evidence="3">The sequence shown here is derived from an EMBL/GenBank/DDBJ whole genome shotgun (WGS) entry which is preliminary data.</text>
</comment>
<dbReference type="PANTHER" id="PTHR46428:SF1">
    <property type="entry name" value="KELCH DOMAIN-CONTAINING PROTEIN 10"/>
    <property type="match status" value="1"/>
</dbReference>
<keyword evidence="2" id="KW-0677">Repeat</keyword>
<sequence>MGPINDRPAIQMEYGFKPYKLKPHIPRNTQIPRGRSGHRIVSDNSCMYSFGGFNPFVEGGDENDDRKLFKEIWKFNIAKGKWKRMNCYSSSLPRQLASNCVLMKGNWMIVHGGTGLPFGSLNTNKTYITDLKNDTRLKLLPTLGNPPIPQYGQAMVLIGHCLYVVGGTSGHEYSSDVHCLDIKTGIWEEVYISKGLSNLEPQGRYRHEVAFYNSRIIIFGGGTEENVFGFEHLPAFNIETKEWETISTTGNPKIASGRFYNEAFPAPRRCHSCVQVPESDLQDSEVVICGGFNGLAKFYDIWILNLRTLQWRECKQNLLYPTYFHSSSLSPCGQMFIFGGICEIVAPESETTTRRTNEIFSMWVIIPKLKEICWEALLFYSPNITKCSASKLIDSGVPNEFVERLQS</sequence>
<proteinExistence type="predicted"/>
<gene>
    <name evidence="3" type="ORF">PYX00_008088</name>
</gene>
<dbReference type="InterPro" id="IPR052125">
    <property type="entry name" value="KLHDC10"/>
</dbReference>
<dbReference type="SUPFAM" id="SSF117281">
    <property type="entry name" value="Kelch motif"/>
    <property type="match status" value="2"/>
</dbReference>
<evidence type="ECO:0000256" key="2">
    <source>
        <dbReference type="ARBA" id="ARBA00022737"/>
    </source>
</evidence>
<dbReference type="PANTHER" id="PTHR46428">
    <property type="entry name" value="KELCH DOMAIN-CONTAINING PROTEIN 10"/>
    <property type="match status" value="1"/>
</dbReference>
<dbReference type="GO" id="GO:0032874">
    <property type="term" value="P:positive regulation of stress-activated MAPK cascade"/>
    <property type="evidence" value="ECO:0007669"/>
    <property type="project" value="TreeGrafter"/>
</dbReference>
<reference evidence="3" key="1">
    <citation type="journal article" date="2024" name="Gigascience">
        <title>Chromosome-level genome of the poultry shaft louse Menopon gallinae provides insight into the host-switching and adaptive evolution of parasitic lice.</title>
        <authorList>
            <person name="Xu Y."/>
            <person name="Ma L."/>
            <person name="Liu S."/>
            <person name="Liang Y."/>
            <person name="Liu Q."/>
            <person name="He Z."/>
            <person name="Tian L."/>
            <person name="Duan Y."/>
            <person name="Cai W."/>
            <person name="Li H."/>
            <person name="Song F."/>
        </authorList>
    </citation>
    <scope>NUCLEOTIDE SEQUENCE</scope>
    <source>
        <strain evidence="3">Cailab_2023a</strain>
    </source>
</reference>
<protein>
    <recommendedName>
        <fullName evidence="4">Kelch domain-containing protein 10</fullName>
    </recommendedName>
</protein>